<feature type="transmembrane region" description="Helical" evidence="1">
    <location>
        <begin position="315"/>
        <end position="335"/>
    </location>
</feature>
<evidence type="ECO:0000256" key="1">
    <source>
        <dbReference type="SAM" id="Phobius"/>
    </source>
</evidence>
<feature type="transmembrane region" description="Helical" evidence="1">
    <location>
        <begin position="432"/>
        <end position="452"/>
    </location>
</feature>
<dbReference type="Proteomes" id="UP001139971">
    <property type="component" value="Unassembled WGS sequence"/>
</dbReference>
<feature type="transmembrane region" description="Helical" evidence="1">
    <location>
        <begin position="195"/>
        <end position="214"/>
    </location>
</feature>
<dbReference type="AlphaFoldDB" id="A0A9X3YGG6"/>
<feature type="transmembrane region" description="Helical" evidence="1">
    <location>
        <begin position="33"/>
        <end position="53"/>
    </location>
</feature>
<evidence type="ECO:0000313" key="3">
    <source>
        <dbReference type="Proteomes" id="UP001139971"/>
    </source>
</evidence>
<dbReference type="RefSeq" id="WP_263542962.1">
    <property type="nucleotide sequence ID" value="NZ_JAOVZO020000003.1"/>
</dbReference>
<name>A0A9X3YGG6_9GAMM</name>
<organism evidence="2 3">
    <name type="scientific">Tahibacter soli</name>
    <dbReference type="NCBI Taxonomy" id="2983605"/>
    <lineage>
        <taxon>Bacteria</taxon>
        <taxon>Pseudomonadati</taxon>
        <taxon>Pseudomonadota</taxon>
        <taxon>Gammaproteobacteria</taxon>
        <taxon>Lysobacterales</taxon>
        <taxon>Rhodanobacteraceae</taxon>
        <taxon>Tahibacter</taxon>
    </lineage>
</organism>
<feature type="transmembrane region" description="Helical" evidence="1">
    <location>
        <begin position="226"/>
        <end position="245"/>
    </location>
</feature>
<feature type="transmembrane region" description="Helical" evidence="1">
    <location>
        <begin position="6"/>
        <end position="26"/>
    </location>
</feature>
<feature type="transmembrane region" description="Helical" evidence="1">
    <location>
        <begin position="102"/>
        <end position="119"/>
    </location>
</feature>
<feature type="transmembrane region" description="Helical" evidence="1">
    <location>
        <begin position="251"/>
        <end position="269"/>
    </location>
</feature>
<protein>
    <submittedName>
        <fullName evidence="2">Uncharacterized protein</fullName>
    </submittedName>
</protein>
<feature type="transmembrane region" description="Helical" evidence="1">
    <location>
        <begin position="374"/>
        <end position="393"/>
    </location>
</feature>
<feature type="transmembrane region" description="Helical" evidence="1">
    <location>
        <begin position="400"/>
        <end position="420"/>
    </location>
</feature>
<gene>
    <name evidence="2" type="ORF">OD750_004240</name>
</gene>
<feature type="transmembrane region" description="Helical" evidence="1">
    <location>
        <begin position="342"/>
        <end position="362"/>
    </location>
</feature>
<feature type="transmembrane region" description="Helical" evidence="1">
    <location>
        <begin position="276"/>
        <end position="309"/>
    </location>
</feature>
<feature type="transmembrane region" description="Helical" evidence="1">
    <location>
        <begin position="65"/>
        <end position="82"/>
    </location>
</feature>
<reference evidence="2" key="1">
    <citation type="submission" date="2023-02" db="EMBL/GenBank/DDBJ databases">
        <title>Tahibacter soli sp. nov. isolated from soil.</title>
        <authorList>
            <person name="Baek J.H."/>
            <person name="Lee J.K."/>
            <person name="Choi D.G."/>
            <person name="Jeon C.O."/>
        </authorList>
    </citation>
    <scope>NUCLEOTIDE SEQUENCE</scope>
    <source>
        <strain evidence="2">BL</strain>
    </source>
</reference>
<proteinExistence type="predicted"/>
<comment type="caution">
    <text evidence="2">The sequence shown here is derived from an EMBL/GenBank/DDBJ whole genome shotgun (WGS) entry which is preliminary data.</text>
</comment>
<sequence>MSAGYAFAWLYVALLGSGVWIAVAGLPRRADIAACLGYGVVLGLVACGLLVAGRAAPGAQLAAAAWPWFAATLAVVAVAAAWRVRRAPADGILAVPSERLPWWGWALLALLAWRFLLIVDEAWLRPVFAWDTWIAWAAKAKVWFESGQAAHYVAPPLWIDGADANARTSLAWHYPELLSRIDLWLASASGAWNEAAIGLAWPALWLAMLAGCYGQWRALGLARPQAVLAVYALGSLPLINVHAALAGYADLWIAAILVFAVLAWQRWLVRGERAQLVLCVALLATLPLIKFEGMVWAVALAALIAFGAVPPRWRLGGVAIALVLAAVAVLLSWWLKLAWLTTALGILGGGGGGRSATSLFGVLRAFASGLFAQYNWHLLWLVVPALVALRWRLLREDRALALLALFVAGAVVFVVGLFALTPAAKWAESNTAINRLVLQIVPVAVSLCALWLRDLSLSTDTDRATSTPPDPA</sequence>
<keyword evidence="1" id="KW-0472">Membrane</keyword>
<keyword evidence="1" id="KW-0812">Transmembrane</keyword>
<keyword evidence="3" id="KW-1185">Reference proteome</keyword>
<evidence type="ECO:0000313" key="2">
    <source>
        <dbReference type="EMBL" id="MDC8011751.1"/>
    </source>
</evidence>
<accession>A0A9X3YGG6</accession>
<keyword evidence="1" id="KW-1133">Transmembrane helix</keyword>
<dbReference type="EMBL" id="JAOVZO020000003">
    <property type="protein sequence ID" value="MDC8011751.1"/>
    <property type="molecule type" value="Genomic_DNA"/>
</dbReference>